<evidence type="ECO:0000313" key="1">
    <source>
        <dbReference type="EMBL" id="MBL0421887.1"/>
    </source>
</evidence>
<protein>
    <submittedName>
        <fullName evidence="1">DUF4198 domain-containing protein</fullName>
    </submittedName>
</protein>
<dbReference type="AlphaFoldDB" id="A0A936ZJ67"/>
<name>A0A936ZJ67_9BURK</name>
<dbReference type="Proteomes" id="UP000613011">
    <property type="component" value="Unassembled WGS sequence"/>
</dbReference>
<dbReference type="InterPro" id="IPR019613">
    <property type="entry name" value="DUF4198"/>
</dbReference>
<dbReference type="EMBL" id="JAEQNA010000006">
    <property type="protein sequence ID" value="MBL0421887.1"/>
    <property type="molecule type" value="Genomic_DNA"/>
</dbReference>
<dbReference type="Pfam" id="PF10670">
    <property type="entry name" value="DUF4198"/>
    <property type="match status" value="1"/>
</dbReference>
<dbReference type="RefSeq" id="WP_201684967.1">
    <property type="nucleotide sequence ID" value="NZ_JAEQNA010000006.1"/>
</dbReference>
<proteinExistence type="predicted"/>
<gene>
    <name evidence="1" type="ORF">JI739_16175</name>
</gene>
<evidence type="ECO:0000313" key="2">
    <source>
        <dbReference type="Proteomes" id="UP000613011"/>
    </source>
</evidence>
<reference evidence="1" key="1">
    <citation type="submission" date="2021-01" db="EMBL/GenBank/DDBJ databases">
        <title>Ramlibacter sp. strain AW1 16S ribosomal RNA gene Genome sequencing and assembly.</title>
        <authorList>
            <person name="Kang M."/>
        </authorList>
    </citation>
    <scope>NUCLEOTIDE SEQUENCE</scope>
    <source>
        <strain evidence="1">AW1</strain>
    </source>
</reference>
<organism evidence="1 2">
    <name type="scientific">Ramlibacter aurantiacus</name>
    <dbReference type="NCBI Taxonomy" id="2801330"/>
    <lineage>
        <taxon>Bacteria</taxon>
        <taxon>Pseudomonadati</taxon>
        <taxon>Pseudomonadota</taxon>
        <taxon>Betaproteobacteria</taxon>
        <taxon>Burkholderiales</taxon>
        <taxon>Comamonadaceae</taxon>
        <taxon>Ramlibacter</taxon>
    </lineage>
</organism>
<keyword evidence="2" id="KW-1185">Reference proteome</keyword>
<comment type="caution">
    <text evidence="1">The sequence shown here is derived from an EMBL/GenBank/DDBJ whole genome shotgun (WGS) entry which is preliminary data.</text>
</comment>
<sequence>MGRVPAGLCALTLSWTAYAHDSWLSRPPGDADARLLQLELATGPRFPLRDSRPGAASLAQAACRGPGGAAALLTPRQEHPDKLELRARLDASGGAACWVELKPHQAEMTPELVDTYFREIRPAPEIQARWAQQRAKSIAWRETYRKFIRIELPAADGAPVAAALRQAQGLALEIVPMGSDAIRVGQPTTYQVFRDGAPLAGQWLEFVNDRHALGVWRQSDAQGQVRLALPFAGRWLLRATQLEMPEQDTQPWRSRFATLLVHAR</sequence>
<accession>A0A936ZJ67</accession>